<comment type="caution">
    <text evidence="1">The sequence shown here is derived from an EMBL/GenBank/DDBJ whole genome shotgun (WGS) entry which is preliminary data.</text>
</comment>
<reference evidence="1" key="2">
    <citation type="journal article" date="2022" name="New Phytol.">
        <title>Evolutionary transition to the ectomycorrhizal habit in the genomes of a hyperdiverse lineage of mushroom-forming fungi.</title>
        <authorList>
            <person name="Looney B."/>
            <person name="Miyauchi S."/>
            <person name="Morin E."/>
            <person name="Drula E."/>
            <person name="Courty P.E."/>
            <person name="Kohler A."/>
            <person name="Kuo A."/>
            <person name="LaButti K."/>
            <person name="Pangilinan J."/>
            <person name="Lipzen A."/>
            <person name="Riley R."/>
            <person name="Andreopoulos W."/>
            <person name="He G."/>
            <person name="Johnson J."/>
            <person name="Nolan M."/>
            <person name="Tritt A."/>
            <person name="Barry K.W."/>
            <person name="Grigoriev I.V."/>
            <person name="Nagy L.G."/>
            <person name="Hibbett D."/>
            <person name="Henrissat B."/>
            <person name="Matheny P.B."/>
            <person name="Labbe J."/>
            <person name="Martin F.M."/>
        </authorList>
    </citation>
    <scope>NUCLEOTIDE SEQUENCE</scope>
    <source>
        <strain evidence="1">FP105234-sp</strain>
    </source>
</reference>
<reference evidence="1" key="1">
    <citation type="submission" date="2021-02" db="EMBL/GenBank/DDBJ databases">
        <authorList>
            <consortium name="DOE Joint Genome Institute"/>
            <person name="Ahrendt S."/>
            <person name="Looney B.P."/>
            <person name="Miyauchi S."/>
            <person name="Morin E."/>
            <person name="Drula E."/>
            <person name="Courty P.E."/>
            <person name="Chicoki N."/>
            <person name="Fauchery L."/>
            <person name="Kohler A."/>
            <person name="Kuo A."/>
            <person name="Labutti K."/>
            <person name="Pangilinan J."/>
            <person name="Lipzen A."/>
            <person name="Riley R."/>
            <person name="Andreopoulos W."/>
            <person name="He G."/>
            <person name="Johnson J."/>
            <person name="Barry K.W."/>
            <person name="Grigoriev I.V."/>
            <person name="Nagy L."/>
            <person name="Hibbett D."/>
            <person name="Henrissat B."/>
            <person name="Matheny P.B."/>
            <person name="Labbe J."/>
            <person name="Martin F."/>
        </authorList>
    </citation>
    <scope>NUCLEOTIDE SEQUENCE</scope>
    <source>
        <strain evidence="1">FP105234-sp</strain>
    </source>
</reference>
<sequence>MDHLAPAPLDDPGVTNRAHTHAARVHNAEQPIARIPPETLADILSILCLIDPPSFEIRQTWPETITTYRGWLCATYVCQRWRHVALDHSALWANITLPHPFGRDGVDTFISRAQDVPLTITYSHMSMIQPDYSMASDRYHSRWDLIEEHLARVRVLDLHLYHTDIVIPRLHGPAPHLHTLNVCFNTRTYGWHRPSGAIPKLPDSLLGGPEGAPALQHLRVCSDRAANWSAPRGLLTRLVSLDLAMRISADATLTETFETLGELRQLQRITLQLDISHHVRRRSSGASVTLPAARDLRLHAKVADARVVLARLAFQVDIRVCCEIPCSEDSAEAEQQLPELLRALAACTGTRSAATLRVNFAPARPLGEAGVDLLAWRSADTQGPPALTLRLHCAAGSPQHDAAIVLPAFCSDALEELAASGDVPTDAWLDALSSARGLRRVVLKGGAVRPFCDALHRTEEFLPALCTLVLARADFEEASQAPAPDGTVRTLADTLALGLAARAQAGHALKELVMLGCTVDNACARRLQDAVPAMVIRWRGEEGEGCEGLFSVSGGHWDDIGWPAPIEALDISCIYDLPSHG</sequence>
<dbReference type="Proteomes" id="UP000814033">
    <property type="component" value="Unassembled WGS sequence"/>
</dbReference>
<evidence type="ECO:0000313" key="1">
    <source>
        <dbReference type="EMBL" id="KAI0044728.1"/>
    </source>
</evidence>
<gene>
    <name evidence="1" type="ORF">FA95DRAFT_223271</name>
</gene>
<organism evidence="1 2">
    <name type="scientific">Auriscalpium vulgare</name>
    <dbReference type="NCBI Taxonomy" id="40419"/>
    <lineage>
        <taxon>Eukaryota</taxon>
        <taxon>Fungi</taxon>
        <taxon>Dikarya</taxon>
        <taxon>Basidiomycota</taxon>
        <taxon>Agaricomycotina</taxon>
        <taxon>Agaricomycetes</taxon>
        <taxon>Russulales</taxon>
        <taxon>Auriscalpiaceae</taxon>
        <taxon>Auriscalpium</taxon>
    </lineage>
</organism>
<protein>
    <submittedName>
        <fullName evidence="1">Uncharacterized protein</fullName>
    </submittedName>
</protein>
<evidence type="ECO:0000313" key="2">
    <source>
        <dbReference type="Proteomes" id="UP000814033"/>
    </source>
</evidence>
<proteinExistence type="predicted"/>
<accession>A0ACB8RKR7</accession>
<dbReference type="EMBL" id="MU275973">
    <property type="protein sequence ID" value="KAI0044728.1"/>
    <property type="molecule type" value="Genomic_DNA"/>
</dbReference>
<name>A0ACB8RKR7_9AGAM</name>
<keyword evidence="2" id="KW-1185">Reference proteome</keyword>